<proteinExistence type="predicted"/>
<reference evidence="2" key="1">
    <citation type="submission" date="2023-03" db="EMBL/GenBank/DDBJ databases">
        <title>Andean soil-derived lignocellulolytic bacterial consortium as a source of novel taxa and putative plastic-active enzymes.</title>
        <authorList>
            <person name="Diaz-Garcia L."/>
            <person name="Chuvochina M."/>
            <person name="Feuerriegel G."/>
            <person name="Bunk B."/>
            <person name="Sproer C."/>
            <person name="Streit W.R."/>
            <person name="Rodriguez L.M."/>
            <person name="Overmann J."/>
            <person name="Jimenez D.J."/>
        </authorList>
    </citation>
    <scope>NUCLEOTIDE SEQUENCE</scope>
    <source>
        <strain evidence="2">MAG 7</strain>
    </source>
</reference>
<feature type="chain" id="PRO_5042507346" evidence="1">
    <location>
        <begin position="21"/>
        <end position="426"/>
    </location>
</feature>
<dbReference type="AlphaFoldDB" id="A0AAJ6BFB8"/>
<keyword evidence="1" id="KW-0732">Signal</keyword>
<protein>
    <submittedName>
        <fullName evidence="2">6-bladed beta-propeller</fullName>
    </submittedName>
</protein>
<accession>A0AAJ6BFB8</accession>
<dbReference type="EMBL" id="CP119311">
    <property type="protein sequence ID" value="WEK33544.1"/>
    <property type="molecule type" value="Genomic_DNA"/>
</dbReference>
<gene>
    <name evidence="2" type="ORF">P0Y53_13715</name>
</gene>
<dbReference type="Pfam" id="PF17170">
    <property type="entry name" value="DUF5128"/>
    <property type="match status" value="1"/>
</dbReference>
<sequence length="426" mass="47809">MKTNLLCRLLWLATALCSLSCNLISKDRKPPKVIPPIKEISLDPQPVPASTGKLEFSGISLTDVAVIPLDNTDSQAVIAGTDRLIFRNNFIYNFDLRKEKSIAIFDRKGRFVKKIQKQGGAEDEYQSIKDARINTLNGDIELLCNMGTKLIIYDSLGNYKSYYRMTECPGPKFFYHIGGSIYLYEQFLACGDKLMKRGTGYRLVKRSLANPEGPGEKFLPYNFSVTVPDAALNFDAFSACSWSADTALLYENFNDTVYHVTAGAVGYRYVVRFTGEKQKPDNLLTDDAISNITGHLRANKLSRVIRFLENETHISIFYGYYNWKEQLTTVNNAFYDKGSGRTTVFRNDRLLAKAGDTPFYFSNYLVPAFLDDSGRFVSMIGADDLSLLLTLKAENNSSFFKKSGLQQVKAGGNPVLICYTINALNQ</sequence>
<dbReference type="Proteomes" id="UP001220610">
    <property type="component" value="Chromosome"/>
</dbReference>
<evidence type="ECO:0000313" key="3">
    <source>
        <dbReference type="Proteomes" id="UP001220610"/>
    </source>
</evidence>
<name>A0AAJ6BFB8_9BACT</name>
<organism evidence="2 3">
    <name type="scientific">Candidatus Pseudobacter hemicellulosilyticus</name>
    <dbReference type="NCBI Taxonomy" id="3121375"/>
    <lineage>
        <taxon>Bacteria</taxon>
        <taxon>Pseudomonadati</taxon>
        <taxon>Bacteroidota</taxon>
        <taxon>Chitinophagia</taxon>
        <taxon>Chitinophagales</taxon>
        <taxon>Chitinophagaceae</taxon>
        <taxon>Pseudobacter</taxon>
    </lineage>
</organism>
<feature type="signal peptide" evidence="1">
    <location>
        <begin position="1"/>
        <end position="20"/>
    </location>
</feature>
<evidence type="ECO:0000256" key="1">
    <source>
        <dbReference type="SAM" id="SignalP"/>
    </source>
</evidence>
<evidence type="ECO:0000313" key="2">
    <source>
        <dbReference type="EMBL" id="WEK33544.1"/>
    </source>
</evidence>